<dbReference type="Pfam" id="PF03466">
    <property type="entry name" value="LysR_substrate"/>
    <property type="match status" value="1"/>
</dbReference>
<evidence type="ECO:0000256" key="3">
    <source>
        <dbReference type="ARBA" id="ARBA00023125"/>
    </source>
</evidence>
<dbReference type="PANTHER" id="PTHR30126:SF94">
    <property type="entry name" value="LYSR FAMILY TRANSCRIPTIONAL REGULATOR"/>
    <property type="match status" value="1"/>
</dbReference>
<keyword evidence="3" id="KW-0238">DNA-binding</keyword>
<keyword evidence="7" id="KW-1185">Reference proteome</keyword>
<dbReference type="Pfam" id="PF00126">
    <property type="entry name" value="HTH_1"/>
    <property type="match status" value="1"/>
</dbReference>
<comment type="caution">
    <text evidence="6">The sequence shown here is derived from an EMBL/GenBank/DDBJ whole genome shotgun (WGS) entry which is preliminary data.</text>
</comment>
<dbReference type="Gene3D" id="3.40.190.290">
    <property type="match status" value="1"/>
</dbReference>
<accession>A0ABV8CRC2</accession>
<reference evidence="7" key="1">
    <citation type="journal article" date="2019" name="Int. J. Syst. Evol. Microbiol.">
        <title>The Global Catalogue of Microorganisms (GCM) 10K type strain sequencing project: providing services to taxonomists for standard genome sequencing and annotation.</title>
        <authorList>
            <consortium name="The Broad Institute Genomics Platform"/>
            <consortium name="The Broad Institute Genome Sequencing Center for Infectious Disease"/>
            <person name="Wu L."/>
            <person name="Ma J."/>
        </authorList>
    </citation>
    <scope>NUCLEOTIDE SEQUENCE [LARGE SCALE GENOMIC DNA]</scope>
    <source>
        <strain evidence="7">CCUG 54939</strain>
    </source>
</reference>
<dbReference type="PROSITE" id="PS50931">
    <property type="entry name" value="HTH_LYSR"/>
    <property type="match status" value="1"/>
</dbReference>
<evidence type="ECO:0000256" key="4">
    <source>
        <dbReference type="ARBA" id="ARBA00023163"/>
    </source>
</evidence>
<evidence type="ECO:0000256" key="1">
    <source>
        <dbReference type="ARBA" id="ARBA00009437"/>
    </source>
</evidence>
<evidence type="ECO:0000259" key="5">
    <source>
        <dbReference type="PROSITE" id="PS50931"/>
    </source>
</evidence>
<dbReference type="CDD" id="cd08420">
    <property type="entry name" value="PBP2_CysL_like"/>
    <property type="match status" value="1"/>
</dbReference>
<sequence>MHLTLRQLDVFVAIVQHGSLAAAAARLCITKAAVSMALQELERQLDCPLFDRVRNRLQLNNHGALLLPLADEVRQRVQHIEALFVAGEHHHGLVRIGASNTIGNYLLPALLAGFIQRYPGIEVQIQINNTRALGQALSEYGLDIVLVEGQLDDRGFASHPWLEDSLQVVAAPDHPLVGRRGVTLRDLEQQRWLLREPGSGSREQFQRLLASHLANWQLAFEFNTTESIVNGVANGLGLGLLSRMATARAEVDGRLRALDVQPPMSRRLSWVTQAGKYHHPALASFITHCQQWQPDALLGAQR</sequence>
<evidence type="ECO:0000313" key="7">
    <source>
        <dbReference type="Proteomes" id="UP001595692"/>
    </source>
</evidence>
<dbReference type="PANTHER" id="PTHR30126">
    <property type="entry name" value="HTH-TYPE TRANSCRIPTIONAL REGULATOR"/>
    <property type="match status" value="1"/>
</dbReference>
<proteinExistence type="inferred from homology"/>
<dbReference type="Proteomes" id="UP001595692">
    <property type="component" value="Unassembled WGS sequence"/>
</dbReference>
<dbReference type="InterPro" id="IPR000847">
    <property type="entry name" value="LysR_HTH_N"/>
</dbReference>
<evidence type="ECO:0000313" key="6">
    <source>
        <dbReference type="EMBL" id="MFC3914447.1"/>
    </source>
</evidence>
<dbReference type="SUPFAM" id="SSF53850">
    <property type="entry name" value="Periplasmic binding protein-like II"/>
    <property type="match status" value="1"/>
</dbReference>
<evidence type="ECO:0000256" key="2">
    <source>
        <dbReference type="ARBA" id="ARBA00023015"/>
    </source>
</evidence>
<dbReference type="InterPro" id="IPR036388">
    <property type="entry name" value="WH-like_DNA-bd_sf"/>
</dbReference>
<dbReference type="EMBL" id="JBHSAF010000014">
    <property type="protein sequence ID" value="MFC3914447.1"/>
    <property type="molecule type" value="Genomic_DNA"/>
</dbReference>
<keyword evidence="2" id="KW-0805">Transcription regulation</keyword>
<protein>
    <submittedName>
        <fullName evidence="6">LysR substrate-binding domain-containing protein</fullName>
    </submittedName>
</protein>
<organism evidence="6 7">
    <name type="scientific">Pseudaeromonas sharmana</name>
    <dbReference type="NCBI Taxonomy" id="328412"/>
    <lineage>
        <taxon>Bacteria</taxon>
        <taxon>Pseudomonadati</taxon>
        <taxon>Pseudomonadota</taxon>
        <taxon>Gammaproteobacteria</taxon>
        <taxon>Aeromonadales</taxon>
        <taxon>Aeromonadaceae</taxon>
        <taxon>Pseudaeromonas</taxon>
    </lineage>
</organism>
<dbReference type="InterPro" id="IPR005119">
    <property type="entry name" value="LysR_subst-bd"/>
</dbReference>
<dbReference type="RefSeq" id="WP_377153326.1">
    <property type="nucleotide sequence ID" value="NZ_JBHSAF010000014.1"/>
</dbReference>
<keyword evidence="4" id="KW-0804">Transcription</keyword>
<dbReference type="InterPro" id="IPR036390">
    <property type="entry name" value="WH_DNA-bd_sf"/>
</dbReference>
<gene>
    <name evidence="6" type="ORF">ACFOSS_13355</name>
</gene>
<dbReference type="Gene3D" id="1.10.10.10">
    <property type="entry name" value="Winged helix-like DNA-binding domain superfamily/Winged helix DNA-binding domain"/>
    <property type="match status" value="1"/>
</dbReference>
<dbReference type="SUPFAM" id="SSF46785">
    <property type="entry name" value="Winged helix' DNA-binding domain"/>
    <property type="match status" value="1"/>
</dbReference>
<name>A0ABV8CRC2_9GAMM</name>
<comment type="similarity">
    <text evidence="1">Belongs to the LysR transcriptional regulatory family.</text>
</comment>
<feature type="domain" description="HTH lysR-type" evidence="5">
    <location>
        <begin position="3"/>
        <end position="60"/>
    </location>
</feature>